<dbReference type="PANTHER" id="PTHR35841:SF1">
    <property type="entry name" value="PHOSPHONATES-BINDING PERIPLASMIC PROTEIN"/>
    <property type="match status" value="1"/>
</dbReference>
<dbReference type="Pfam" id="PF12974">
    <property type="entry name" value="Phosphonate-bd"/>
    <property type="match status" value="1"/>
</dbReference>
<dbReference type="OrthoDB" id="7353682at2"/>
<comment type="caution">
    <text evidence="1">The sequence shown here is derived from an EMBL/GenBank/DDBJ whole genome shotgun (WGS) entry which is preliminary data.</text>
</comment>
<gene>
    <name evidence="1" type="ORF">DLJ53_21025</name>
</gene>
<protein>
    <submittedName>
        <fullName evidence="1">Phosphate ABC transporter substrate-binding protein</fullName>
    </submittedName>
</protein>
<accession>A0A8B2NKQ8</accession>
<organism evidence="1 2">
    <name type="scientific">Acuticoccus sediminis</name>
    <dbReference type="NCBI Taxonomy" id="2184697"/>
    <lineage>
        <taxon>Bacteria</taxon>
        <taxon>Pseudomonadati</taxon>
        <taxon>Pseudomonadota</taxon>
        <taxon>Alphaproteobacteria</taxon>
        <taxon>Hyphomicrobiales</taxon>
        <taxon>Amorphaceae</taxon>
        <taxon>Acuticoccus</taxon>
    </lineage>
</organism>
<reference evidence="1 2" key="1">
    <citation type="submission" date="2018-05" db="EMBL/GenBank/DDBJ databases">
        <title>Acuticoccus sediminis sp. nov., isolated from deep-sea sediment of Indian Ocean.</title>
        <authorList>
            <person name="Liu X."/>
            <person name="Lai Q."/>
            <person name="Du Y."/>
            <person name="Sun F."/>
            <person name="Zhang X."/>
            <person name="Wang S."/>
            <person name="Shao Z."/>
        </authorList>
    </citation>
    <scope>NUCLEOTIDE SEQUENCE [LARGE SCALE GENOMIC DNA]</scope>
    <source>
        <strain evidence="1 2">PTG4-2</strain>
    </source>
</reference>
<keyword evidence="2" id="KW-1185">Reference proteome</keyword>
<dbReference type="RefSeq" id="WP_111348852.1">
    <property type="nucleotide sequence ID" value="NZ_QHHQ01000004.1"/>
</dbReference>
<dbReference type="EMBL" id="QHHQ01000004">
    <property type="protein sequence ID" value="RAI00195.1"/>
    <property type="molecule type" value="Genomic_DNA"/>
</dbReference>
<sequence>MTATHPAPGGAQTASLGMYDAPWVSAANDRIWTAVALRLRDAGVPDVPAVLDRDRSHDAIWHDPNLLLAQTCGFPLVTSLAGVVRPIAAPVYAWPGCDGPRHVSVIVVREEAPARSLADVAGTRAAMNGRDSNTGMNLFRHALAPLAGGKPMFASVQETGGHVASLTAVQQGEADVAAVDAVTFAIAARHRPDLVDGLRILAETAPSPSLPFVTRGDADPVLRVQLFHALRGAVADPAIADARAAIGLVDVVPVTVDDYAIVAQYAAEAAALGYSELA</sequence>
<dbReference type="Gene3D" id="3.40.190.10">
    <property type="entry name" value="Periplasmic binding protein-like II"/>
    <property type="match status" value="2"/>
</dbReference>
<dbReference type="PANTHER" id="PTHR35841">
    <property type="entry name" value="PHOSPHONATES-BINDING PERIPLASMIC PROTEIN"/>
    <property type="match status" value="1"/>
</dbReference>
<proteinExistence type="predicted"/>
<name>A0A8B2NKQ8_9HYPH</name>
<dbReference type="SUPFAM" id="SSF53850">
    <property type="entry name" value="Periplasmic binding protein-like II"/>
    <property type="match status" value="1"/>
</dbReference>
<dbReference type="Proteomes" id="UP000249590">
    <property type="component" value="Unassembled WGS sequence"/>
</dbReference>
<evidence type="ECO:0000313" key="1">
    <source>
        <dbReference type="EMBL" id="RAI00195.1"/>
    </source>
</evidence>
<dbReference type="AlphaFoldDB" id="A0A8B2NKQ8"/>
<evidence type="ECO:0000313" key="2">
    <source>
        <dbReference type="Proteomes" id="UP000249590"/>
    </source>
</evidence>